<comment type="caution">
    <text evidence="1">The sequence shown here is derived from an EMBL/GenBank/DDBJ whole genome shotgun (WGS) entry which is preliminary data.</text>
</comment>
<protein>
    <submittedName>
        <fullName evidence="1">Uncharacterized protein</fullName>
    </submittedName>
</protein>
<reference evidence="1 2" key="1">
    <citation type="submission" date="2019-04" db="EMBL/GenBank/DDBJ databases">
        <title>Flavobacterium sp. strain DS2-A Genome sequencing and assembly.</title>
        <authorList>
            <person name="Kim I."/>
        </authorList>
    </citation>
    <scope>NUCLEOTIDE SEQUENCE [LARGE SCALE GENOMIC DNA]</scope>
    <source>
        <strain evidence="1 2">DS2-A</strain>
    </source>
</reference>
<dbReference type="Proteomes" id="UP000297407">
    <property type="component" value="Unassembled WGS sequence"/>
</dbReference>
<dbReference type="OrthoDB" id="979262at2"/>
<organism evidence="1 2">
    <name type="scientific">Flavobacterium humi</name>
    <dbReference type="NCBI Taxonomy" id="2562683"/>
    <lineage>
        <taxon>Bacteria</taxon>
        <taxon>Pseudomonadati</taxon>
        <taxon>Bacteroidota</taxon>
        <taxon>Flavobacteriia</taxon>
        <taxon>Flavobacteriales</taxon>
        <taxon>Flavobacteriaceae</taxon>
        <taxon>Flavobacterium</taxon>
    </lineage>
</organism>
<name>A0A4Z0LB74_9FLAO</name>
<proteinExistence type="predicted"/>
<evidence type="ECO:0000313" key="1">
    <source>
        <dbReference type="EMBL" id="TGD58997.1"/>
    </source>
</evidence>
<dbReference type="RefSeq" id="WP_135525307.1">
    <property type="nucleotide sequence ID" value="NZ_SRLH01000002.1"/>
</dbReference>
<dbReference type="AlphaFoldDB" id="A0A4Z0LB74"/>
<gene>
    <name evidence="1" type="ORF">E4635_03865</name>
</gene>
<accession>A0A4Z0LB74</accession>
<keyword evidence="2" id="KW-1185">Reference proteome</keyword>
<sequence length="141" mass="16057">MKQLLDLDTFSKVLSDKGYNGYFTTQAAYPGKLKDSIREYLDSCAKGIEPLKSELLMMGYLQWSGDDKPRVECSLWIKHVKGAFDLQKMEIVRKDQFGHSLKHWSLTSLSAETAPKVSEAIAMVKEMILQTTVPSSKRFKF</sequence>
<dbReference type="EMBL" id="SRLH01000002">
    <property type="protein sequence ID" value="TGD58997.1"/>
    <property type="molecule type" value="Genomic_DNA"/>
</dbReference>
<evidence type="ECO:0000313" key="2">
    <source>
        <dbReference type="Proteomes" id="UP000297407"/>
    </source>
</evidence>